<dbReference type="GO" id="GO:0009733">
    <property type="term" value="P:response to auxin"/>
    <property type="evidence" value="ECO:0007669"/>
    <property type="project" value="InterPro"/>
</dbReference>
<reference evidence="3" key="2">
    <citation type="journal article" date="2017" name="J. Anim. Genet.">
        <title>Multiple reference genome sequences of hot pepper reveal the massive evolution of plant disease resistance genes by retroduplication.</title>
        <authorList>
            <person name="Kim S."/>
            <person name="Park J."/>
            <person name="Yeom S.-I."/>
            <person name="Kim Y.-M."/>
            <person name="Seo E."/>
            <person name="Kim K.-T."/>
            <person name="Kim M.-S."/>
            <person name="Lee J.M."/>
            <person name="Cheong K."/>
            <person name="Shin H.-S."/>
            <person name="Kim S.-B."/>
            <person name="Han K."/>
            <person name="Lee J."/>
            <person name="Park M."/>
            <person name="Lee H.-A."/>
            <person name="Lee H.-Y."/>
            <person name="Lee Y."/>
            <person name="Oh S."/>
            <person name="Lee J.H."/>
            <person name="Choi E."/>
            <person name="Choi E."/>
            <person name="Lee S.E."/>
            <person name="Jeon J."/>
            <person name="Kim H."/>
            <person name="Choi G."/>
            <person name="Song H."/>
            <person name="Lee J."/>
            <person name="Lee S.-C."/>
            <person name="Kwon J.-K."/>
            <person name="Lee H.-Y."/>
            <person name="Koo N."/>
            <person name="Hong Y."/>
            <person name="Kim R.W."/>
            <person name="Kang W.-H."/>
            <person name="Huh J.H."/>
            <person name="Kang B.-C."/>
            <person name="Yang T.-J."/>
            <person name="Lee Y.-H."/>
            <person name="Bennetzen J.L."/>
            <person name="Choi D."/>
        </authorList>
    </citation>
    <scope>NUCLEOTIDE SEQUENCE [LARGE SCALE GENOMIC DNA]</scope>
    <source>
        <strain evidence="3">cv. PBC81</strain>
    </source>
</reference>
<dbReference type="STRING" id="33114.A0A2G2W317"/>
<dbReference type="PANTHER" id="PTHR31374:SF201">
    <property type="entry name" value="SAUR-LIKE AUXIN-RESPONSIVE PROTEIN FAMILY"/>
    <property type="match status" value="1"/>
</dbReference>
<evidence type="ECO:0000256" key="1">
    <source>
        <dbReference type="ARBA" id="ARBA00006974"/>
    </source>
</evidence>
<accession>A0A2G2W317</accession>
<dbReference type="InterPro" id="IPR003676">
    <property type="entry name" value="SAUR_fam"/>
</dbReference>
<dbReference type="EMBL" id="MLFT02000008">
    <property type="protein sequence ID" value="PHT39620.1"/>
    <property type="molecule type" value="Genomic_DNA"/>
</dbReference>
<evidence type="ECO:0000313" key="3">
    <source>
        <dbReference type="Proteomes" id="UP000224567"/>
    </source>
</evidence>
<comment type="similarity">
    <text evidence="1">Belongs to the ARG7 family.</text>
</comment>
<comment type="caution">
    <text evidence="2">The sequence shown here is derived from an EMBL/GenBank/DDBJ whole genome shotgun (WGS) entry which is preliminary data.</text>
</comment>
<dbReference type="PANTHER" id="PTHR31374">
    <property type="entry name" value="AUXIN-INDUCED PROTEIN-LIKE-RELATED"/>
    <property type="match status" value="1"/>
</dbReference>
<dbReference type="Pfam" id="PF02519">
    <property type="entry name" value="Auxin_inducible"/>
    <property type="match status" value="1"/>
</dbReference>
<gene>
    <name evidence="2" type="ORF">CQW23_18474</name>
</gene>
<evidence type="ECO:0000313" key="2">
    <source>
        <dbReference type="EMBL" id="PHT39620.1"/>
    </source>
</evidence>
<proteinExistence type="inferred from homology"/>
<name>A0A2G2W317_CAPBA</name>
<dbReference type="OrthoDB" id="1026046at2759"/>
<organism evidence="2 3">
    <name type="scientific">Capsicum baccatum</name>
    <name type="common">Peruvian pepper</name>
    <dbReference type="NCBI Taxonomy" id="33114"/>
    <lineage>
        <taxon>Eukaryota</taxon>
        <taxon>Viridiplantae</taxon>
        <taxon>Streptophyta</taxon>
        <taxon>Embryophyta</taxon>
        <taxon>Tracheophyta</taxon>
        <taxon>Spermatophyta</taxon>
        <taxon>Magnoliopsida</taxon>
        <taxon>eudicotyledons</taxon>
        <taxon>Gunneridae</taxon>
        <taxon>Pentapetalae</taxon>
        <taxon>asterids</taxon>
        <taxon>lamiids</taxon>
        <taxon>Solanales</taxon>
        <taxon>Solanaceae</taxon>
        <taxon>Solanoideae</taxon>
        <taxon>Capsiceae</taxon>
        <taxon>Capsicum</taxon>
    </lineage>
</organism>
<reference evidence="2 3" key="1">
    <citation type="journal article" date="2017" name="Genome Biol.">
        <title>New reference genome sequences of hot pepper reveal the massive evolution of plant disease-resistance genes by retroduplication.</title>
        <authorList>
            <person name="Kim S."/>
            <person name="Park J."/>
            <person name="Yeom S.I."/>
            <person name="Kim Y.M."/>
            <person name="Seo E."/>
            <person name="Kim K.T."/>
            <person name="Kim M.S."/>
            <person name="Lee J.M."/>
            <person name="Cheong K."/>
            <person name="Shin H.S."/>
            <person name="Kim S.B."/>
            <person name="Han K."/>
            <person name="Lee J."/>
            <person name="Park M."/>
            <person name="Lee H.A."/>
            <person name="Lee H.Y."/>
            <person name="Lee Y."/>
            <person name="Oh S."/>
            <person name="Lee J.H."/>
            <person name="Choi E."/>
            <person name="Choi E."/>
            <person name="Lee S.E."/>
            <person name="Jeon J."/>
            <person name="Kim H."/>
            <person name="Choi G."/>
            <person name="Song H."/>
            <person name="Lee J."/>
            <person name="Lee S.C."/>
            <person name="Kwon J.K."/>
            <person name="Lee H.Y."/>
            <person name="Koo N."/>
            <person name="Hong Y."/>
            <person name="Kim R.W."/>
            <person name="Kang W.H."/>
            <person name="Huh J.H."/>
            <person name="Kang B.C."/>
            <person name="Yang T.J."/>
            <person name="Lee Y.H."/>
            <person name="Bennetzen J.L."/>
            <person name="Choi D."/>
        </authorList>
    </citation>
    <scope>NUCLEOTIDE SEQUENCE [LARGE SCALE GENOMIC DNA]</scope>
    <source>
        <strain evidence="3">cv. PBC81</strain>
    </source>
</reference>
<sequence>MILLISGEDPLETSTSLTDSLFFDSVYEKMRKVRGFRLGRKLVRVFKLFIHRRKKGKISYKCLASTNCATKAISKVCNLGNLLKNGVKSVNFAKPCSGYIRVGSELMDQNQIPKGHLVVYVGEKQEDACRVLVPVVYFNHPLFVDLLREAEMIYGFDYSGGIRIPCRLSEFDKVQSRIVAMGGGGRRGWRHKY</sequence>
<protein>
    <submittedName>
        <fullName evidence="2">Auxin-responsive protein SAUR32</fullName>
    </submittedName>
</protein>
<dbReference type="AlphaFoldDB" id="A0A2G2W317"/>
<dbReference type="Proteomes" id="UP000224567">
    <property type="component" value="Unassembled WGS sequence"/>
</dbReference>
<keyword evidence="3" id="KW-1185">Reference proteome</keyword>